<comment type="subcellular location">
    <subcellularLocation>
        <location evidence="1">Cell membrane</location>
        <topology evidence="1">Multi-pass membrane protein</topology>
    </subcellularLocation>
</comment>
<keyword evidence="5 7" id="KW-1133">Transmembrane helix</keyword>
<dbReference type="AlphaFoldDB" id="A0A1Q2MBV2"/>
<proteinExistence type="inferred from homology"/>
<evidence type="ECO:0000256" key="7">
    <source>
        <dbReference type="SAM" id="Phobius"/>
    </source>
</evidence>
<accession>A0A1Q2MBV2</accession>
<evidence type="ECO:0000256" key="6">
    <source>
        <dbReference type="ARBA" id="ARBA00023136"/>
    </source>
</evidence>
<sequence>MNWKNEWKKLAAIAAVFLACFYLPVGIKRFDNAIMESLHLVKWYAQEHVLLCLIPAFFIAGAISVFVSQASVMKYLGAKANKILAYGVASVSGTILAVCSCTILPLFAGIYRMGAGLGPATAFLYSGPAINVLAIILTARILGLELGIARAVGAVLFSVVIGLIMHFIYRKEELDKANGQMAMPEPEVSRPLWKNAVFFAVMIGVLVFANWGAPNDFYFETAEGNTFRAAVMQAPQHGSEEGFYVVKIAGGDKAGQQAEIPVADIVSKEAVPGFWTSIWESKWIITSVFAIALALVLVLWFSIPLWKVLTAAVPAAVLAFALPIDGMMVMIPFTAAVIGLSWATSTTKGEAEEWFSSTWTFAKQILPLLFFGVIIAGALLGRPGNEGLIPSQWVARAVGGNSLWANLFASVAGAFMYFATLTEVPILQGLIGAGMGKGPALALLLAGPALSLPNMLVIRSVMGTQKTVVFVLLVIVMATISGVFFGAFF</sequence>
<feature type="transmembrane region" description="Helical" evidence="7">
    <location>
        <begin position="48"/>
        <end position="71"/>
    </location>
</feature>
<feature type="transmembrane region" description="Helical" evidence="7">
    <location>
        <begin position="393"/>
        <end position="418"/>
    </location>
</feature>
<keyword evidence="3" id="KW-1003">Cell membrane</keyword>
<dbReference type="PANTHER" id="PTHR43299">
    <property type="entry name" value="UPF0718 PROTEIN YRAQ"/>
    <property type="match status" value="1"/>
</dbReference>
<feature type="transmembrane region" description="Helical" evidence="7">
    <location>
        <begin position="6"/>
        <end position="27"/>
    </location>
</feature>
<keyword evidence="9" id="KW-1185">Reference proteome</keyword>
<keyword evidence="4 7" id="KW-0812">Transmembrane</keyword>
<feature type="transmembrane region" description="Helical" evidence="7">
    <location>
        <begin position="148"/>
        <end position="170"/>
    </location>
</feature>
<dbReference type="KEGG" id="pbas:SMSP2_00345"/>
<dbReference type="OrthoDB" id="9777774at2"/>
<evidence type="ECO:0000256" key="3">
    <source>
        <dbReference type="ARBA" id="ARBA00022475"/>
    </source>
</evidence>
<dbReference type="STRING" id="1851148.SMSP2_00345"/>
<evidence type="ECO:0000256" key="5">
    <source>
        <dbReference type="ARBA" id="ARBA00022989"/>
    </source>
</evidence>
<feature type="transmembrane region" description="Helical" evidence="7">
    <location>
        <begin position="315"/>
        <end position="344"/>
    </location>
</feature>
<evidence type="ECO:0000256" key="1">
    <source>
        <dbReference type="ARBA" id="ARBA00004651"/>
    </source>
</evidence>
<dbReference type="PROSITE" id="PS51257">
    <property type="entry name" value="PROKAR_LIPOPROTEIN"/>
    <property type="match status" value="1"/>
</dbReference>
<gene>
    <name evidence="8" type="ORF">SMSP2_00345</name>
</gene>
<feature type="transmembrane region" description="Helical" evidence="7">
    <location>
        <begin position="283"/>
        <end position="303"/>
    </location>
</feature>
<feature type="transmembrane region" description="Helical" evidence="7">
    <location>
        <begin position="122"/>
        <end position="142"/>
    </location>
</feature>
<dbReference type="Proteomes" id="UP000188181">
    <property type="component" value="Chromosome"/>
</dbReference>
<dbReference type="EMBL" id="CP019646">
    <property type="protein sequence ID" value="AQQ70008.1"/>
    <property type="molecule type" value="Genomic_DNA"/>
</dbReference>
<reference evidence="9" key="1">
    <citation type="submission" date="2017-02" db="EMBL/GenBank/DDBJ databases">
        <title>Comparative genomics and description of representatives of a novel lineage of planctomycetes thriving in anoxic sediments.</title>
        <authorList>
            <person name="Spring S."/>
            <person name="Bunk B."/>
            <person name="Sproer C."/>
        </authorList>
    </citation>
    <scope>NUCLEOTIDE SEQUENCE [LARGE SCALE GENOMIC DNA]</scope>
    <source>
        <strain evidence="9">SM-Chi-D1</strain>
    </source>
</reference>
<evidence type="ECO:0000313" key="8">
    <source>
        <dbReference type="EMBL" id="AQQ70008.1"/>
    </source>
</evidence>
<dbReference type="RefSeq" id="WP_146682304.1">
    <property type="nucleotide sequence ID" value="NZ_CP019646.1"/>
</dbReference>
<evidence type="ECO:0000313" key="9">
    <source>
        <dbReference type="Proteomes" id="UP000188181"/>
    </source>
</evidence>
<keyword evidence="6 7" id="KW-0472">Membrane</keyword>
<dbReference type="GO" id="GO:0005886">
    <property type="term" value="C:plasma membrane"/>
    <property type="evidence" value="ECO:0007669"/>
    <property type="project" value="UniProtKB-SubCell"/>
</dbReference>
<evidence type="ECO:0000256" key="4">
    <source>
        <dbReference type="ARBA" id="ARBA00022692"/>
    </source>
</evidence>
<feature type="transmembrane region" description="Helical" evidence="7">
    <location>
        <begin position="364"/>
        <end position="381"/>
    </location>
</feature>
<evidence type="ECO:0000256" key="2">
    <source>
        <dbReference type="ARBA" id="ARBA00006386"/>
    </source>
</evidence>
<name>A0A1Q2MBV2_9BACT</name>
<protein>
    <submittedName>
        <fullName evidence="8">Putative permease</fullName>
    </submittedName>
</protein>
<dbReference type="Pfam" id="PF03773">
    <property type="entry name" value="ArsP_1"/>
    <property type="match status" value="1"/>
</dbReference>
<feature type="transmembrane region" description="Helical" evidence="7">
    <location>
        <begin position="438"/>
        <end position="456"/>
    </location>
</feature>
<feature type="transmembrane region" description="Helical" evidence="7">
    <location>
        <begin position="191"/>
        <end position="211"/>
    </location>
</feature>
<organism evidence="8 9">
    <name type="scientific">Limihaloglobus sulfuriphilus</name>
    <dbReference type="NCBI Taxonomy" id="1851148"/>
    <lineage>
        <taxon>Bacteria</taxon>
        <taxon>Pseudomonadati</taxon>
        <taxon>Planctomycetota</taxon>
        <taxon>Phycisphaerae</taxon>
        <taxon>Sedimentisphaerales</taxon>
        <taxon>Sedimentisphaeraceae</taxon>
        <taxon>Limihaloglobus</taxon>
    </lineage>
</organism>
<feature type="transmembrane region" description="Helical" evidence="7">
    <location>
        <begin position="468"/>
        <end position="488"/>
    </location>
</feature>
<feature type="transmembrane region" description="Helical" evidence="7">
    <location>
        <begin position="83"/>
        <end position="110"/>
    </location>
</feature>
<comment type="similarity">
    <text evidence="2">Belongs to the UPF0718 family.</text>
</comment>
<dbReference type="InterPro" id="IPR005524">
    <property type="entry name" value="DUF318"/>
</dbReference>
<dbReference type="PANTHER" id="PTHR43299:SF1">
    <property type="entry name" value="UPF0718 PROTEIN YRAQ"/>
    <property type="match status" value="1"/>
</dbReference>